<accession>A0A4P7W5G8</accession>
<feature type="chain" id="PRO_5020320942" description="4-hydroxy-3-methylbut-2-enyl diphosphate reductase" evidence="1">
    <location>
        <begin position="24"/>
        <end position="152"/>
    </location>
</feature>
<evidence type="ECO:0000313" key="2">
    <source>
        <dbReference type="EMBL" id="QCD43324.1"/>
    </source>
</evidence>
<dbReference type="RefSeq" id="WP_123614532.1">
    <property type="nucleotide sequence ID" value="NZ_CAXHQF010000002.1"/>
</dbReference>
<proteinExistence type="predicted"/>
<protein>
    <recommendedName>
        <fullName evidence="4">4-hydroxy-3-methylbut-2-enyl diphosphate reductase</fullName>
    </recommendedName>
</protein>
<keyword evidence="3" id="KW-1185">Reference proteome</keyword>
<feature type="signal peptide" evidence="1">
    <location>
        <begin position="1"/>
        <end position="23"/>
    </location>
</feature>
<dbReference type="Proteomes" id="UP000297149">
    <property type="component" value="Chromosome"/>
</dbReference>
<dbReference type="PROSITE" id="PS51257">
    <property type="entry name" value="PROKAR_LIPOPROTEIN"/>
    <property type="match status" value="1"/>
</dbReference>
<gene>
    <name evidence="2" type="ORF">E7747_14220</name>
</gene>
<keyword evidence="1" id="KW-0732">Signal</keyword>
<name>A0A4P7W5G8_9BACT</name>
<sequence>MKKISRAAIYLIAIVTLPLFLTSCEDDDNIENDIYYNLTSTTWYAEAGGFYPDGQEYYSSDYWDFYGDGEGVWESYYEDDIYGYQQQTRYFQWDFSPYDPTVIHLYIQGVGHEYWAIDQLSPFKFSSYVTTYDPYHYPDAEYSYQTLYSLAN</sequence>
<evidence type="ECO:0000313" key="3">
    <source>
        <dbReference type="Proteomes" id="UP000297149"/>
    </source>
</evidence>
<dbReference type="KEGG" id="ddb:E7747_14220"/>
<dbReference type="AlphaFoldDB" id="A0A4P7W5G8"/>
<evidence type="ECO:0008006" key="4">
    <source>
        <dbReference type="Google" id="ProtNLM"/>
    </source>
</evidence>
<evidence type="ECO:0000256" key="1">
    <source>
        <dbReference type="SAM" id="SignalP"/>
    </source>
</evidence>
<dbReference type="EMBL" id="CP039396">
    <property type="protein sequence ID" value="QCD43324.1"/>
    <property type="molecule type" value="Genomic_DNA"/>
</dbReference>
<organism evidence="2 3">
    <name type="scientific">Duncaniella dubosii</name>
    <dbReference type="NCBI Taxonomy" id="2518971"/>
    <lineage>
        <taxon>Bacteria</taxon>
        <taxon>Pseudomonadati</taxon>
        <taxon>Bacteroidota</taxon>
        <taxon>Bacteroidia</taxon>
        <taxon>Bacteroidales</taxon>
        <taxon>Muribaculaceae</taxon>
        <taxon>Duncaniella</taxon>
    </lineage>
</organism>
<reference evidence="3" key="1">
    <citation type="submission" date="2019-02" db="EMBL/GenBank/DDBJ databases">
        <title>Isolation and identification of novel species under the genus Muribaculum.</title>
        <authorList>
            <person name="Miyake S."/>
            <person name="Ding Y."/>
            <person name="Low A."/>
            <person name="Soh M."/>
            <person name="Seedorf H."/>
        </authorList>
    </citation>
    <scope>NUCLEOTIDE SEQUENCE [LARGE SCALE GENOMIC DNA]</scope>
    <source>
        <strain evidence="3">H5</strain>
    </source>
</reference>